<comment type="caution">
    <text evidence="1">The sequence shown here is derived from an EMBL/GenBank/DDBJ whole genome shotgun (WGS) entry which is preliminary data.</text>
</comment>
<gene>
    <name evidence="1" type="ORF">BDN71DRAFT_1512084</name>
</gene>
<dbReference type="AlphaFoldDB" id="A0A9P6D219"/>
<reference evidence="1" key="1">
    <citation type="submission" date="2020-11" db="EMBL/GenBank/DDBJ databases">
        <authorList>
            <consortium name="DOE Joint Genome Institute"/>
            <person name="Ahrendt S."/>
            <person name="Riley R."/>
            <person name="Andreopoulos W."/>
            <person name="Labutti K."/>
            <person name="Pangilinan J."/>
            <person name="Ruiz-Duenas F.J."/>
            <person name="Barrasa J.M."/>
            <person name="Sanchez-Garcia M."/>
            <person name="Camarero S."/>
            <person name="Miyauchi S."/>
            <person name="Serrano A."/>
            <person name="Linde D."/>
            <person name="Babiker R."/>
            <person name="Drula E."/>
            <person name="Ayuso-Fernandez I."/>
            <person name="Pacheco R."/>
            <person name="Padilla G."/>
            <person name="Ferreira P."/>
            <person name="Barriuso J."/>
            <person name="Kellner H."/>
            <person name="Castanera R."/>
            <person name="Alfaro M."/>
            <person name="Ramirez L."/>
            <person name="Pisabarro A.G."/>
            <person name="Kuo A."/>
            <person name="Tritt A."/>
            <person name="Lipzen A."/>
            <person name="He G."/>
            <person name="Yan M."/>
            <person name="Ng V."/>
            <person name="Cullen D."/>
            <person name="Martin F."/>
            <person name="Rosso M.-N."/>
            <person name="Henrissat B."/>
            <person name="Hibbett D."/>
            <person name="Martinez A.T."/>
            <person name="Grigoriev I.V."/>
        </authorList>
    </citation>
    <scope>NUCLEOTIDE SEQUENCE</scope>
    <source>
        <strain evidence="1">ATCC 90797</strain>
    </source>
</reference>
<evidence type="ECO:0000313" key="1">
    <source>
        <dbReference type="EMBL" id="KAF9489456.1"/>
    </source>
</evidence>
<dbReference type="Proteomes" id="UP000807025">
    <property type="component" value="Unassembled WGS sequence"/>
</dbReference>
<name>A0A9P6D219_PLEER</name>
<sequence length="121" mass="12630">MPGSPCTYHSSDEAIYVRVLRARFSPGSTVDARDCSEASITASSVNVSSATVVISKTSLTHGRPLRPLSKQSKARPSVTAWVGSSTGDCAKCAGYILPLAAFLGNLPPSSATAQRLPAHRN</sequence>
<proteinExistence type="predicted"/>
<keyword evidence="2" id="KW-1185">Reference proteome</keyword>
<evidence type="ECO:0000313" key="2">
    <source>
        <dbReference type="Proteomes" id="UP000807025"/>
    </source>
</evidence>
<organism evidence="1 2">
    <name type="scientific">Pleurotus eryngii</name>
    <name type="common">Boletus of the steppes</name>
    <dbReference type="NCBI Taxonomy" id="5323"/>
    <lineage>
        <taxon>Eukaryota</taxon>
        <taxon>Fungi</taxon>
        <taxon>Dikarya</taxon>
        <taxon>Basidiomycota</taxon>
        <taxon>Agaricomycotina</taxon>
        <taxon>Agaricomycetes</taxon>
        <taxon>Agaricomycetidae</taxon>
        <taxon>Agaricales</taxon>
        <taxon>Pleurotineae</taxon>
        <taxon>Pleurotaceae</taxon>
        <taxon>Pleurotus</taxon>
    </lineage>
</organism>
<dbReference type="EMBL" id="MU154670">
    <property type="protein sequence ID" value="KAF9489456.1"/>
    <property type="molecule type" value="Genomic_DNA"/>
</dbReference>
<accession>A0A9P6D219</accession>
<protein>
    <submittedName>
        <fullName evidence="1">Uncharacterized protein</fullName>
    </submittedName>
</protein>